<keyword evidence="1" id="KW-0863">Zinc-finger</keyword>
<evidence type="ECO:0000256" key="2">
    <source>
        <dbReference type="SAM" id="MobiDB-lite"/>
    </source>
</evidence>
<dbReference type="PROSITE" id="PS50103">
    <property type="entry name" value="ZF_C3H1"/>
    <property type="match status" value="1"/>
</dbReference>
<proteinExistence type="predicted"/>
<dbReference type="AlphaFoldDB" id="A0A9P4WGR5"/>
<dbReference type="EMBL" id="SWKV01000120">
    <property type="protein sequence ID" value="KAF3031874.1"/>
    <property type="molecule type" value="Genomic_DNA"/>
</dbReference>
<sequence>MALPSGVRYSILRNNVEVPLIPIDQLPFHIQGLPRELTPFRKHEEGWKSIGETHEPAVPVFIRAPSDMLSGSPSPSVDTNRQFLPPDHVARKGPVVVSRNLVPPSEPLPSSVVLTGGLVNRLASTLPGGRLASTRLETSAVGRSEGGLYQPYRLPNSSGIEPDPSRKEYCTHWIRTNSCDFMQQGCKYKHEMPDREKLKELGFAETPKWYRDKMAISGGASNWLRPRATEDDSGRQLSVEPSASRAFRPFLLGLGRDQLRPAELPVSPPPKSVQPSKELASLIDLDDYTMETMSLPPSLLISSPPDAMSHIAERIIGQPLEQATETLASSLRQNRSDVEELTQVPTDIDTAIVNQALVRQKSGDTVSSATAMVTKDIADSSAATPSQIVSSGLGNGKEAGKLSHTLSKATDREPSIVKLSLATRPWAKRNSNTSKQQQRRNPRQWKLAERLAASSTPDGEASSQFATGRKPREGSSPSKGPQRGEIQVEARGKDLHLEIIQCQRGAHVKGRFSKEATSNGV</sequence>
<keyword evidence="1" id="KW-0862">Zinc</keyword>
<feature type="region of interest" description="Disordered" evidence="2">
    <location>
        <begin position="379"/>
        <end position="486"/>
    </location>
</feature>
<feature type="zinc finger region" description="C3H1-type" evidence="1">
    <location>
        <begin position="164"/>
        <end position="193"/>
    </location>
</feature>
<reference evidence="4" key="1">
    <citation type="submission" date="2019-04" db="EMBL/GenBank/DDBJ databases">
        <title>Sequencing of skin fungus with MAO and IRED activity.</title>
        <authorList>
            <person name="Marsaioli A.J."/>
            <person name="Bonatto J.M.C."/>
            <person name="Reis Junior O."/>
        </authorList>
    </citation>
    <scope>NUCLEOTIDE SEQUENCE</scope>
    <source>
        <strain evidence="4">28M1</strain>
    </source>
</reference>
<feature type="compositionally biased region" description="Polar residues" evidence="2">
    <location>
        <begin position="453"/>
        <end position="466"/>
    </location>
</feature>
<organism evidence="4 5">
    <name type="scientific">Didymella heteroderae</name>
    <dbReference type="NCBI Taxonomy" id="1769908"/>
    <lineage>
        <taxon>Eukaryota</taxon>
        <taxon>Fungi</taxon>
        <taxon>Dikarya</taxon>
        <taxon>Ascomycota</taxon>
        <taxon>Pezizomycotina</taxon>
        <taxon>Dothideomycetes</taxon>
        <taxon>Pleosporomycetidae</taxon>
        <taxon>Pleosporales</taxon>
        <taxon>Pleosporineae</taxon>
        <taxon>Didymellaceae</taxon>
        <taxon>Didymella</taxon>
    </lineage>
</organism>
<evidence type="ECO:0000313" key="5">
    <source>
        <dbReference type="Proteomes" id="UP000758155"/>
    </source>
</evidence>
<keyword evidence="5" id="KW-1185">Reference proteome</keyword>
<keyword evidence="1" id="KW-0479">Metal-binding</keyword>
<gene>
    <name evidence="4" type="ORF">E8E12_001583</name>
</gene>
<feature type="compositionally biased region" description="Polar residues" evidence="2">
    <location>
        <begin position="381"/>
        <end position="392"/>
    </location>
</feature>
<dbReference type="OrthoDB" id="5355510at2759"/>
<accession>A0A9P4WGR5</accession>
<protein>
    <recommendedName>
        <fullName evidence="3">C3H1-type domain-containing protein</fullName>
    </recommendedName>
</protein>
<evidence type="ECO:0000259" key="3">
    <source>
        <dbReference type="PROSITE" id="PS50103"/>
    </source>
</evidence>
<comment type="caution">
    <text evidence="4">The sequence shown here is derived from an EMBL/GenBank/DDBJ whole genome shotgun (WGS) entry which is preliminary data.</text>
</comment>
<name>A0A9P4WGR5_9PLEO</name>
<feature type="domain" description="C3H1-type" evidence="3">
    <location>
        <begin position="164"/>
        <end position="193"/>
    </location>
</feature>
<dbReference type="InterPro" id="IPR000571">
    <property type="entry name" value="Znf_CCCH"/>
</dbReference>
<dbReference type="Proteomes" id="UP000758155">
    <property type="component" value="Unassembled WGS sequence"/>
</dbReference>
<dbReference type="GO" id="GO:0008270">
    <property type="term" value="F:zinc ion binding"/>
    <property type="evidence" value="ECO:0007669"/>
    <property type="project" value="UniProtKB-KW"/>
</dbReference>
<evidence type="ECO:0000256" key="1">
    <source>
        <dbReference type="PROSITE-ProRule" id="PRU00723"/>
    </source>
</evidence>
<evidence type="ECO:0000313" key="4">
    <source>
        <dbReference type="EMBL" id="KAF3031874.1"/>
    </source>
</evidence>